<dbReference type="EMBL" id="WHSB02000001">
    <property type="protein sequence ID" value="MCQ4629109.1"/>
    <property type="molecule type" value="Genomic_DNA"/>
</dbReference>
<proteinExistence type="predicted"/>
<accession>A0ABT1R1Q3</accession>
<dbReference type="Pfam" id="PF12680">
    <property type="entry name" value="SnoaL_2"/>
    <property type="match status" value="1"/>
</dbReference>
<dbReference type="InterPro" id="IPR032710">
    <property type="entry name" value="NTF2-like_dom_sf"/>
</dbReference>
<dbReference type="InterPro" id="IPR037401">
    <property type="entry name" value="SnoaL-like"/>
</dbReference>
<organism evidence="2 3">
    <name type="scientific">Shinella lacus</name>
    <dbReference type="NCBI Taxonomy" id="2654216"/>
    <lineage>
        <taxon>Bacteria</taxon>
        <taxon>Pseudomonadati</taxon>
        <taxon>Pseudomonadota</taxon>
        <taxon>Alphaproteobacteria</taxon>
        <taxon>Hyphomicrobiales</taxon>
        <taxon>Rhizobiaceae</taxon>
        <taxon>Shinella</taxon>
    </lineage>
</organism>
<evidence type="ECO:0000259" key="1">
    <source>
        <dbReference type="Pfam" id="PF12680"/>
    </source>
</evidence>
<sequence>MSHDIATLLMRNLMDVFGEGDAARRRAVVDEIFNEDAVFIEPHGIYRGRDEISRIAGVIRATHPTFRYSPIAPAEELHGLAGRLRWVAGNPGEPPAYAGTDFVVARDGRIAAVYLFFDGEPDPTGAPIVA</sequence>
<dbReference type="Proteomes" id="UP000996601">
    <property type="component" value="Unassembled WGS sequence"/>
</dbReference>
<feature type="domain" description="SnoaL-like" evidence="1">
    <location>
        <begin position="11"/>
        <end position="112"/>
    </location>
</feature>
<dbReference type="SUPFAM" id="SSF54427">
    <property type="entry name" value="NTF2-like"/>
    <property type="match status" value="1"/>
</dbReference>
<dbReference type="Gene3D" id="3.10.450.50">
    <property type="match status" value="1"/>
</dbReference>
<reference evidence="2" key="1">
    <citation type="submission" date="2021-07" db="EMBL/GenBank/DDBJ databases">
        <title>Shinella sp. nov., a novel member of the genus Shinella from water.</title>
        <authorList>
            <person name="Deng Y."/>
        </authorList>
    </citation>
    <scope>NUCLEOTIDE SEQUENCE</scope>
    <source>
        <strain evidence="2">CPCC 100929</strain>
    </source>
</reference>
<protein>
    <submittedName>
        <fullName evidence="2">Nuclear transport factor 2 family protein</fullName>
    </submittedName>
</protein>
<gene>
    <name evidence="2" type="ORF">GB927_003615</name>
</gene>
<comment type="caution">
    <text evidence="2">The sequence shown here is derived from an EMBL/GenBank/DDBJ whole genome shotgun (WGS) entry which is preliminary data.</text>
</comment>
<evidence type="ECO:0000313" key="3">
    <source>
        <dbReference type="Proteomes" id="UP000996601"/>
    </source>
</evidence>
<name>A0ABT1R1Q3_9HYPH</name>
<dbReference type="RefSeq" id="WP_256115212.1">
    <property type="nucleotide sequence ID" value="NZ_WHSB02000001.1"/>
</dbReference>
<evidence type="ECO:0000313" key="2">
    <source>
        <dbReference type="EMBL" id="MCQ4629109.1"/>
    </source>
</evidence>
<keyword evidence="3" id="KW-1185">Reference proteome</keyword>